<evidence type="ECO:0000313" key="6">
    <source>
        <dbReference type="Proteomes" id="UP000317010"/>
    </source>
</evidence>
<evidence type="ECO:0000256" key="1">
    <source>
        <dbReference type="ARBA" id="ARBA00023015"/>
    </source>
</evidence>
<dbReference type="InterPro" id="IPR054015">
    <property type="entry name" value="ExsA-like_N"/>
</dbReference>
<keyword evidence="3" id="KW-0804">Transcription</keyword>
<accession>A0A562U6P0</accession>
<organism evidence="5 6">
    <name type="scientific">Mucilaginibacter frigoritolerans</name>
    <dbReference type="NCBI Taxonomy" id="652788"/>
    <lineage>
        <taxon>Bacteria</taxon>
        <taxon>Pseudomonadati</taxon>
        <taxon>Bacteroidota</taxon>
        <taxon>Sphingobacteriia</taxon>
        <taxon>Sphingobacteriales</taxon>
        <taxon>Sphingobacteriaceae</taxon>
        <taxon>Mucilaginibacter</taxon>
    </lineage>
</organism>
<name>A0A562U6P0_9SPHI</name>
<dbReference type="Gene3D" id="1.10.10.60">
    <property type="entry name" value="Homeodomain-like"/>
    <property type="match status" value="2"/>
</dbReference>
<dbReference type="PANTHER" id="PTHR46796">
    <property type="entry name" value="HTH-TYPE TRANSCRIPTIONAL ACTIVATOR RHAS-RELATED"/>
    <property type="match status" value="1"/>
</dbReference>
<dbReference type="InterPro" id="IPR009057">
    <property type="entry name" value="Homeodomain-like_sf"/>
</dbReference>
<evidence type="ECO:0000256" key="2">
    <source>
        <dbReference type="ARBA" id="ARBA00023125"/>
    </source>
</evidence>
<dbReference type="Proteomes" id="UP000317010">
    <property type="component" value="Unassembled WGS sequence"/>
</dbReference>
<keyword evidence="1" id="KW-0805">Transcription regulation</keyword>
<evidence type="ECO:0000313" key="5">
    <source>
        <dbReference type="EMBL" id="TWJ01483.1"/>
    </source>
</evidence>
<dbReference type="Pfam" id="PF12833">
    <property type="entry name" value="HTH_18"/>
    <property type="match status" value="1"/>
</dbReference>
<evidence type="ECO:0000256" key="3">
    <source>
        <dbReference type="ARBA" id="ARBA00023163"/>
    </source>
</evidence>
<dbReference type="RefSeq" id="WP_144911476.1">
    <property type="nucleotide sequence ID" value="NZ_VLLI01000004.1"/>
</dbReference>
<sequence length="289" mass="33048">MTSVSVPAAIRHHEQIIAGDISFIWYSEKNNPDKQFDKSLVIFEQVIVSFVLNGVKEIYLSAERAVITPGFGIVIPAGNSIMAEHSNNDKPYNSLLAVFPVQFIINFLNLNQKKSPNNHNPKAKRDFIPFKLTAYLNEYVKTIQELIRQQQQLSYTIAKHKLEELLLVLYELYPDELTALFIADADQQQQSLKKIVENNLMNNLSLTELAFLANRSLSSFKRDFEKAYGIAPQKYIREKKLEAARHEISKGKRATELYIPYGYENLSNFNTAFKKKFGVTPAQLNKAEV</sequence>
<dbReference type="AlphaFoldDB" id="A0A562U6P0"/>
<gene>
    <name evidence="5" type="ORF">JN11_01634</name>
</gene>
<dbReference type="SUPFAM" id="SSF46689">
    <property type="entry name" value="Homeodomain-like"/>
    <property type="match status" value="2"/>
</dbReference>
<reference evidence="5 6" key="1">
    <citation type="submission" date="2019-07" db="EMBL/GenBank/DDBJ databases">
        <title>Genomic Encyclopedia of Archaeal and Bacterial Type Strains, Phase II (KMG-II): from individual species to whole genera.</title>
        <authorList>
            <person name="Goeker M."/>
        </authorList>
    </citation>
    <scope>NUCLEOTIDE SEQUENCE [LARGE SCALE GENOMIC DNA]</scope>
    <source>
        <strain evidence="5 6">ATCC BAA-1854</strain>
    </source>
</reference>
<feature type="domain" description="HTH araC/xylS-type" evidence="4">
    <location>
        <begin position="190"/>
        <end position="287"/>
    </location>
</feature>
<dbReference type="PANTHER" id="PTHR46796:SF6">
    <property type="entry name" value="ARAC SUBFAMILY"/>
    <property type="match status" value="1"/>
</dbReference>
<evidence type="ECO:0000259" key="4">
    <source>
        <dbReference type="PROSITE" id="PS01124"/>
    </source>
</evidence>
<dbReference type="GO" id="GO:0003700">
    <property type="term" value="F:DNA-binding transcription factor activity"/>
    <property type="evidence" value="ECO:0007669"/>
    <property type="project" value="InterPro"/>
</dbReference>
<dbReference type="GO" id="GO:0043565">
    <property type="term" value="F:sequence-specific DNA binding"/>
    <property type="evidence" value="ECO:0007669"/>
    <property type="project" value="InterPro"/>
</dbReference>
<keyword evidence="6" id="KW-1185">Reference proteome</keyword>
<dbReference type="InterPro" id="IPR050204">
    <property type="entry name" value="AraC_XylS_family_regulators"/>
</dbReference>
<dbReference type="EMBL" id="VLLI01000004">
    <property type="protein sequence ID" value="TWJ01483.1"/>
    <property type="molecule type" value="Genomic_DNA"/>
</dbReference>
<dbReference type="InterPro" id="IPR018060">
    <property type="entry name" value="HTH_AraC"/>
</dbReference>
<dbReference type="Pfam" id="PF22200">
    <property type="entry name" value="ExsA_N"/>
    <property type="match status" value="1"/>
</dbReference>
<dbReference type="OrthoDB" id="4480133at2"/>
<protein>
    <submittedName>
        <fullName evidence="5">AraC-like DNA-binding protein</fullName>
    </submittedName>
</protein>
<proteinExistence type="predicted"/>
<keyword evidence="2 5" id="KW-0238">DNA-binding</keyword>
<dbReference type="PROSITE" id="PS01124">
    <property type="entry name" value="HTH_ARAC_FAMILY_2"/>
    <property type="match status" value="1"/>
</dbReference>
<comment type="caution">
    <text evidence="5">The sequence shown here is derived from an EMBL/GenBank/DDBJ whole genome shotgun (WGS) entry which is preliminary data.</text>
</comment>
<dbReference type="SMART" id="SM00342">
    <property type="entry name" value="HTH_ARAC"/>
    <property type="match status" value="1"/>
</dbReference>